<name>A0AAV4PFM1_CAEEX</name>
<evidence type="ECO:0000313" key="2">
    <source>
        <dbReference type="EMBL" id="GIX96142.1"/>
    </source>
</evidence>
<keyword evidence="3" id="KW-1185">Reference proteome</keyword>
<comment type="caution">
    <text evidence="2">The sequence shown here is derived from an EMBL/GenBank/DDBJ whole genome shotgun (WGS) entry which is preliminary data.</text>
</comment>
<reference evidence="2 3" key="1">
    <citation type="submission" date="2021-06" db="EMBL/GenBank/DDBJ databases">
        <title>Caerostris extrusa draft genome.</title>
        <authorList>
            <person name="Kono N."/>
            <person name="Arakawa K."/>
        </authorList>
    </citation>
    <scope>NUCLEOTIDE SEQUENCE [LARGE SCALE GENOMIC DNA]</scope>
</reference>
<evidence type="ECO:0000313" key="3">
    <source>
        <dbReference type="Proteomes" id="UP001054945"/>
    </source>
</evidence>
<sequence length="128" mass="14170">MQGFSHECPDIDILVLMNACGYPGSPAHSSIAFSTEVIGPGTVATYTCDVGFEILDLHVEYVQPMAHGRLRAYHSVALFYYLMDVEMDVGWIESNASSPKLVNNTRNIEELEIAMQKIKEKTLASTVE</sequence>
<keyword evidence="1" id="KW-1015">Disulfide bond</keyword>
<dbReference type="EMBL" id="BPLR01004611">
    <property type="protein sequence ID" value="GIX96142.1"/>
    <property type="molecule type" value="Genomic_DNA"/>
</dbReference>
<dbReference type="Gene3D" id="2.10.70.10">
    <property type="entry name" value="Complement Module, domain 1"/>
    <property type="match status" value="1"/>
</dbReference>
<dbReference type="InterPro" id="IPR000436">
    <property type="entry name" value="Sushi_SCR_CCP_dom"/>
</dbReference>
<dbReference type="AlphaFoldDB" id="A0AAV4PFM1"/>
<protein>
    <submittedName>
        <fullName evidence="2">Uncharacterized protein</fullName>
    </submittedName>
</protein>
<proteinExistence type="predicted"/>
<organism evidence="2 3">
    <name type="scientific">Caerostris extrusa</name>
    <name type="common">Bark spider</name>
    <name type="synonym">Caerostris bankana</name>
    <dbReference type="NCBI Taxonomy" id="172846"/>
    <lineage>
        <taxon>Eukaryota</taxon>
        <taxon>Metazoa</taxon>
        <taxon>Ecdysozoa</taxon>
        <taxon>Arthropoda</taxon>
        <taxon>Chelicerata</taxon>
        <taxon>Arachnida</taxon>
        <taxon>Araneae</taxon>
        <taxon>Araneomorphae</taxon>
        <taxon>Entelegynae</taxon>
        <taxon>Araneoidea</taxon>
        <taxon>Araneidae</taxon>
        <taxon>Caerostris</taxon>
    </lineage>
</organism>
<dbReference type="Proteomes" id="UP001054945">
    <property type="component" value="Unassembled WGS sequence"/>
</dbReference>
<gene>
    <name evidence="2" type="ORF">CEXT_363231</name>
</gene>
<accession>A0AAV4PFM1</accession>
<dbReference type="CDD" id="cd00033">
    <property type="entry name" value="CCP"/>
    <property type="match status" value="1"/>
</dbReference>
<evidence type="ECO:0000256" key="1">
    <source>
        <dbReference type="ARBA" id="ARBA00023157"/>
    </source>
</evidence>